<dbReference type="OrthoDB" id="9765386at2"/>
<evidence type="ECO:0000313" key="3">
    <source>
        <dbReference type="Proteomes" id="UP000298653"/>
    </source>
</evidence>
<dbReference type="KEGG" id="arf:AR1Y2_2686"/>
<dbReference type="InterPro" id="IPR006427">
    <property type="entry name" value="Portal_HK97"/>
</dbReference>
<dbReference type="InterPro" id="IPR006944">
    <property type="entry name" value="Phage/GTA_portal"/>
</dbReference>
<gene>
    <name evidence="2" type="ORF">AR1Y2_2686</name>
</gene>
<dbReference type="Gene3D" id="3.30.1120.70">
    <property type="match status" value="1"/>
</dbReference>
<accession>A0A4V1EGH9</accession>
<keyword evidence="3" id="KW-1185">Reference proteome</keyword>
<protein>
    <submittedName>
        <fullName evidence="2">Phage portal protein</fullName>
    </submittedName>
</protein>
<dbReference type="EMBL" id="CP040058">
    <property type="protein sequence ID" value="QCP36140.1"/>
    <property type="molecule type" value="Genomic_DNA"/>
</dbReference>
<evidence type="ECO:0000256" key="1">
    <source>
        <dbReference type="SAM" id="MobiDB-lite"/>
    </source>
</evidence>
<feature type="region of interest" description="Disordered" evidence="1">
    <location>
        <begin position="383"/>
        <end position="420"/>
    </location>
</feature>
<feature type="compositionally biased region" description="Polar residues" evidence="1">
    <location>
        <begin position="394"/>
        <end position="404"/>
    </location>
</feature>
<name>A0A4V1EGH9_9FIRM</name>
<dbReference type="RefSeq" id="WP_137329414.1">
    <property type="nucleotide sequence ID" value="NZ_CP040058.1"/>
</dbReference>
<proteinExistence type="predicted"/>
<reference evidence="2 3" key="1">
    <citation type="submission" date="2019-05" db="EMBL/GenBank/DDBJ databases">
        <title>Complete genome sequencing of Anaerostipes rhamnosivorans.</title>
        <authorList>
            <person name="Bui T.P.N."/>
            <person name="de Vos W.M."/>
        </authorList>
    </citation>
    <scope>NUCLEOTIDE SEQUENCE [LARGE SCALE GENOMIC DNA]</scope>
    <source>
        <strain evidence="2 3">1y2</strain>
    </source>
</reference>
<dbReference type="Gene3D" id="1.20.1270.210">
    <property type="match status" value="1"/>
</dbReference>
<dbReference type="AlphaFoldDB" id="A0A4V1EGH9"/>
<dbReference type="Pfam" id="PF04860">
    <property type="entry name" value="Phage_portal"/>
    <property type="match status" value="1"/>
</dbReference>
<evidence type="ECO:0000313" key="2">
    <source>
        <dbReference type="EMBL" id="QCP36140.1"/>
    </source>
</evidence>
<sequence length="420" mass="47485">MNEALLRAFIYGVEMDREKAMNIPSLAGAILKIADTVAAIPIKLYKRNGDKNEVVEDERTVLLNEDTGDTLDGYQFKHALIMDYFLGKGGYAYINKSGRKIESLHYVKESNISFRENADVIFKDYQIMVQGNTYDPEDWIRLLRNTEDGIRGKSIIEENKESLSVAYTALKFEKNLVSKGGNKKGFLKSERRLKKEQMDELKAAWKELYSNNGENVVILNEGMDFKEASNTSVEMQLNENKKTNGIEVCKIVGTPPAMIEGKATERDEKIFIKYEINNVLKALETAINRAMLLESEKGEYYFEADTDDLNRSDIEKRYAAYGTGIEKGFLQVDEVRKKEKMPQLGVEFIKLGLNDGLLDPVANKVYVLNTNKTIDLNKLRKGEEEGELNLENNPSSLTDTSMQSGEIAGQSGTEEPEKNL</sequence>
<dbReference type="Gene3D" id="3.40.140.120">
    <property type="match status" value="1"/>
</dbReference>
<organism evidence="2 3">
    <name type="scientific">Anaerostipes rhamnosivorans</name>
    <dbReference type="NCBI Taxonomy" id="1229621"/>
    <lineage>
        <taxon>Bacteria</taxon>
        <taxon>Bacillati</taxon>
        <taxon>Bacillota</taxon>
        <taxon>Clostridia</taxon>
        <taxon>Lachnospirales</taxon>
        <taxon>Lachnospiraceae</taxon>
        <taxon>Anaerostipes</taxon>
    </lineage>
</organism>
<dbReference type="NCBIfam" id="TIGR01537">
    <property type="entry name" value="portal_HK97"/>
    <property type="match status" value="1"/>
</dbReference>
<dbReference type="Proteomes" id="UP000298653">
    <property type="component" value="Chromosome"/>
</dbReference>